<protein>
    <recommendedName>
        <fullName evidence="5">HYR domain-containing protein</fullName>
    </recommendedName>
</protein>
<organism evidence="6 7">
    <name type="scientific">Candidatus Blautia merdigallinarum</name>
    <dbReference type="NCBI Taxonomy" id="2838495"/>
    <lineage>
        <taxon>Bacteria</taxon>
        <taxon>Bacillati</taxon>
        <taxon>Bacillota</taxon>
        <taxon>Clostridia</taxon>
        <taxon>Lachnospirales</taxon>
        <taxon>Lachnospiraceae</taxon>
        <taxon>Blautia</taxon>
    </lineage>
</organism>
<reference evidence="6" key="1">
    <citation type="journal article" date="2021" name="PeerJ">
        <title>Extensive microbial diversity within the chicken gut microbiome revealed by metagenomics and culture.</title>
        <authorList>
            <person name="Gilroy R."/>
            <person name="Ravi A."/>
            <person name="Getino M."/>
            <person name="Pursley I."/>
            <person name="Horton D.L."/>
            <person name="Alikhan N.F."/>
            <person name="Baker D."/>
            <person name="Gharbi K."/>
            <person name="Hall N."/>
            <person name="Watson M."/>
            <person name="Adriaenssens E.M."/>
            <person name="Foster-Nyarko E."/>
            <person name="Jarju S."/>
            <person name="Secka A."/>
            <person name="Antonio M."/>
            <person name="Oren A."/>
            <person name="Chaudhuri R.R."/>
            <person name="La Ragione R."/>
            <person name="Hildebrand F."/>
            <person name="Pallen M.J."/>
        </authorList>
    </citation>
    <scope>NUCLEOTIDE SEQUENCE</scope>
    <source>
        <strain evidence="6">ChiSxjej6B18-287</strain>
    </source>
</reference>
<dbReference type="EMBL" id="DWWV01000018">
    <property type="protein sequence ID" value="HJC09421.1"/>
    <property type="molecule type" value="Genomic_DNA"/>
</dbReference>
<feature type="transmembrane region" description="Helical" evidence="4">
    <location>
        <begin position="185"/>
        <end position="207"/>
    </location>
</feature>
<dbReference type="Pfam" id="PF16403">
    <property type="entry name" value="Bact_surface_Ig-like"/>
    <property type="match status" value="1"/>
</dbReference>
<dbReference type="InterPro" id="IPR032179">
    <property type="entry name" value="Cry22Aa_Ig-like"/>
</dbReference>
<feature type="compositionally biased region" description="Polar residues" evidence="3">
    <location>
        <begin position="10"/>
        <end position="31"/>
    </location>
</feature>
<dbReference type="SUPFAM" id="SSF54001">
    <property type="entry name" value="Cysteine proteinases"/>
    <property type="match status" value="1"/>
</dbReference>
<evidence type="ECO:0000313" key="7">
    <source>
        <dbReference type="Proteomes" id="UP000823893"/>
    </source>
</evidence>
<evidence type="ECO:0000256" key="4">
    <source>
        <dbReference type="SAM" id="Phobius"/>
    </source>
</evidence>
<evidence type="ECO:0000313" key="6">
    <source>
        <dbReference type="EMBL" id="HJC09421.1"/>
    </source>
</evidence>
<dbReference type="Gene3D" id="2.60.40.10">
    <property type="entry name" value="Immunoglobulins"/>
    <property type="match status" value="1"/>
</dbReference>
<gene>
    <name evidence="6" type="ORF">H9935_01195</name>
</gene>
<dbReference type="InterPro" id="IPR003410">
    <property type="entry name" value="HYR_dom"/>
</dbReference>
<dbReference type="Pfam" id="PF01841">
    <property type="entry name" value="Transglut_core"/>
    <property type="match status" value="1"/>
</dbReference>
<dbReference type="InterPro" id="IPR038765">
    <property type="entry name" value="Papain-like_cys_pep_sf"/>
</dbReference>
<keyword evidence="2" id="KW-0175">Coiled coil</keyword>
<evidence type="ECO:0000256" key="1">
    <source>
        <dbReference type="ARBA" id="ARBA00022737"/>
    </source>
</evidence>
<keyword evidence="4" id="KW-1133">Transmembrane helix</keyword>
<name>A0A9D2SJJ8_9FIRM</name>
<proteinExistence type="predicted"/>
<dbReference type="InterPro" id="IPR013783">
    <property type="entry name" value="Ig-like_fold"/>
</dbReference>
<comment type="caution">
    <text evidence="6">The sequence shown here is derived from an EMBL/GenBank/DDBJ whole genome shotgun (WGS) entry which is preliminary data.</text>
</comment>
<keyword evidence="4" id="KW-0472">Membrane</keyword>
<dbReference type="PROSITE" id="PS50825">
    <property type="entry name" value="HYR"/>
    <property type="match status" value="1"/>
</dbReference>
<dbReference type="AlphaFoldDB" id="A0A9D2SJJ8"/>
<accession>A0A9D2SJJ8</accession>
<feature type="coiled-coil region" evidence="2">
    <location>
        <begin position="144"/>
        <end position="179"/>
    </location>
</feature>
<evidence type="ECO:0000256" key="2">
    <source>
        <dbReference type="SAM" id="Coils"/>
    </source>
</evidence>
<keyword evidence="1" id="KW-0677">Repeat</keyword>
<evidence type="ECO:0000259" key="5">
    <source>
        <dbReference type="PROSITE" id="PS50825"/>
    </source>
</evidence>
<dbReference type="InterPro" id="IPR002931">
    <property type="entry name" value="Transglutaminase-like"/>
</dbReference>
<keyword evidence="4" id="KW-0812">Transmembrane</keyword>
<feature type="region of interest" description="Disordered" evidence="3">
    <location>
        <begin position="1"/>
        <end position="138"/>
    </location>
</feature>
<reference evidence="6" key="2">
    <citation type="submission" date="2021-04" db="EMBL/GenBank/DDBJ databases">
        <authorList>
            <person name="Gilroy R."/>
        </authorList>
    </citation>
    <scope>NUCLEOTIDE SEQUENCE</scope>
    <source>
        <strain evidence="6">ChiSxjej6B18-287</strain>
    </source>
</reference>
<sequence length="588" mass="66018">MNEYEEKRTSQTAYSQNRTFQSRDLSHQPQGTYRAEYIPQNRTAINRENRTVSGPRSRAAAEGRRRPDGTGAGNRPRRRVQTGTAAAQGSRRLTETGTRSASRRPPGTGNASGIQERRRRSQSSYRRDDRSPSSKTGARSGWRLEEWEILEQENEREYQEYLERKRRRQERQRREEEQRRRRRMLAIRGGGAALIAVVLIFIVYRIFFSNPVLGTVTVEAGTQEFQTESFLRKDADAEFVTDMSQIDTSHVGEQEIVLNANGNERTSTLVVQDTAAPTAEAQSSMIDIDGELSPDELVTNIEDATDVTCSFKEEPDLSSEGTVPVTVVLTDEGGNTTEIDSEVEVIEDTEAPVIDGVAPLEGFIGDAVSYKSEITVTDNCDKEVELEVDNSDVDTETAGTYDVRYTATDRAGNTAEAETTITMKEKPEDYVEPEEVYAEADEVLAEITTDDMTLKEKARAIYDWCRSNIGYISTSEKDSWTNGAHQGFTQHQGDCFVFFATAKALLTQAEIPNIDVEKSDTSHSRHYWSLIDCGDGWYHFDTTPRTGGGEFFMLTDEELLDYSASHDNSHIFDQSLYPATPTEDSTIE</sequence>
<feature type="domain" description="HYR" evidence="5">
    <location>
        <begin position="339"/>
        <end position="425"/>
    </location>
</feature>
<dbReference type="Proteomes" id="UP000823893">
    <property type="component" value="Unassembled WGS sequence"/>
</dbReference>
<evidence type="ECO:0000256" key="3">
    <source>
        <dbReference type="SAM" id="MobiDB-lite"/>
    </source>
</evidence>
<feature type="compositionally biased region" description="Basic and acidic residues" evidence="3">
    <location>
        <begin position="59"/>
        <end position="68"/>
    </location>
</feature>
<dbReference type="Gene3D" id="3.10.620.30">
    <property type="match status" value="1"/>
</dbReference>